<dbReference type="GeneID" id="94432864"/>
<protein>
    <recommendedName>
        <fullName evidence="1">Protein-serine/threonine kinase</fullName>
        <ecNumber evidence="1">2.7.11.-</ecNumber>
    </recommendedName>
</protein>
<sequence length="1389" mass="151970">MAVYFSSPASQFSMVVAPIVQSRGALQKKMSIAFSGRTMVMACNRLLSSSRGLRDSSLRCRHRFFTSFSPCLREGKEGKTHGAGGGGENWMMSLSQRGCGGIDRSFPASHFTRETPFLFCTISPASFYQCGWWRGHAEKREGETFFQRTPNRQSLYSGRLPPGDAKPQKKRTSGSPVLRGIIAGFSLFPYSYHTRGQELANRSFFCPSVSSQLNSSNFSGGFFSTYAGARLVGSALGSSRDSWYQDNKVYDQRINSYTRPNHVSSTMSFTIPGLTLSSSSPSSTHETLLSSNSYVTTGGTNIVMSPRPRPCVLCGDRGQDVHRIQVNGTGRCEMFHDEASLPSSAPSSSSSSAAVVASALSSYECRLYPYIVQDIKTGLSAPPRRMRFASLLAPPPQTPEQQKKVASFLFEELRLRYAGQVGALQVLGAILNQAEYHLKSLQTQCSVAGGRGEVVSTEEKRKLYGEETLLHDKIPNERCFNSKGESKERRGGLDVPLELHGLLRIAQDTLLQQYELLAPNLTTTVRNSENPKTKGMNLKPLATVSSAWKGTSSKGYEDGEGLQVDEGRRRELSGMAINKGDARSPSSSLSCDLLPPSSSSSLLRPLDFYHDFLGRVRALRSLHTRVIALVVGGIRQQYENSQEGIPVSCFGSLDSRDSKKTTVTFGSNRGEGITTSSTLSSRVALDRIERQMEKILQDFFVRNVSLGVLLCHFDNLHTQLIQGSLPIPRLSSPDFSGVLQRSNTRFAAGARSSSSFNSRDNNSVPYSTLQDDRKRTGEESGDGAAFLPSKKHQQSVFSSSRDLSRGHGMHEASGPKRRYAHTAAKTVRRMEEGETESYEDRLRKEDHRRKTGMVMENSGRQAIAQKQGLDRKEITPPLSSLRSGGTGVEPSSPSPSSSSASTLSLPRVIGIFDRYCHPAEQLIVASQQAHAICQSQLGSSISSVRIYVVQNEAGNASAEKQPLNLSSHTFFAGSGSSWGWLQRGSSPSEASGAVGHHRVGHGSSGGGMAGSACTPHQVDQTAPIVFPSSILRYIFAELLKNALRATHERWREEYQQSCADDVRHPLTLPPVDCVVTRVPDGFWVKVSDRGIGMSEAKRKEVFNCLNKDSQAMVDAACVLFNSHSYKTSTPLSSYILSSMKEEERKNRVRVLSGECVSHRNRSDSPVGERNLGTTDRRDKMNGDHVVSSSGHLDESLSDRLERVRMSGCGVGLLMSRAYMKYFGGRLILHSVRGEGTDAYVFIPSVDTRSEMLPSFSSLTGMVPDPKPEDERDQEVNTLQHSSHLLVSEKIDQGSNNIVGEDLAKEKSIQVDSDTEVKTKDDSVTGGGSLSVPRGEEAGEFSNSSCHFSRDIDDVSEDDDDVVPAELLMEHDGAWSNTSLLCEVGDARFA</sequence>
<reference evidence="3 4" key="1">
    <citation type="journal article" date="2017" name="Int. J. Parasitol.">
        <title>The genome of the protozoan parasite Cystoisospora suis and a reverse vaccinology approach to identify vaccine candidates.</title>
        <authorList>
            <person name="Palmieri N."/>
            <person name="Shrestha A."/>
            <person name="Ruttkowski B."/>
            <person name="Beck T."/>
            <person name="Vogl C."/>
            <person name="Tomley F."/>
            <person name="Blake D.P."/>
            <person name="Joachim A."/>
        </authorList>
    </citation>
    <scope>NUCLEOTIDE SEQUENCE [LARGE SCALE GENOMIC DNA]</scope>
    <source>
        <strain evidence="3 4">Wien I</strain>
    </source>
</reference>
<evidence type="ECO:0000256" key="1">
    <source>
        <dbReference type="RuleBase" id="RU366032"/>
    </source>
</evidence>
<keyword evidence="4" id="KW-1185">Reference proteome</keyword>
<dbReference type="Proteomes" id="UP000221165">
    <property type="component" value="Unassembled WGS sequence"/>
</dbReference>
<dbReference type="PRINTS" id="PR00344">
    <property type="entry name" value="BCTRLSENSOR"/>
</dbReference>
<feature type="region of interest" description="Disordered" evidence="2">
    <location>
        <begin position="989"/>
        <end position="1012"/>
    </location>
</feature>
<dbReference type="GO" id="GO:0005759">
    <property type="term" value="C:mitochondrial matrix"/>
    <property type="evidence" value="ECO:0007669"/>
    <property type="project" value="UniProtKB-SubCell"/>
</dbReference>
<dbReference type="EC" id="2.7.11.-" evidence="1"/>
<dbReference type="VEuPathDB" id="ToxoDB:CSUI_009538"/>
<dbReference type="PANTHER" id="PTHR11947">
    <property type="entry name" value="PYRUVATE DEHYDROGENASE KINASE"/>
    <property type="match status" value="1"/>
</dbReference>
<dbReference type="GO" id="GO:0004740">
    <property type="term" value="F:pyruvate dehydrogenase (acetyl-transferring) kinase activity"/>
    <property type="evidence" value="ECO:0007669"/>
    <property type="project" value="TreeGrafter"/>
</dbReference>
<comment type="similarity">
    <text evidence="1">Belongs to the PDK/BCKDK protein kinase family.</text>
</comment>
<evidence type="ECO:0000313" key="4">
    <source>
        <dbReference type="Proteomes" id="UP000221165"/>
    </source>
</evidence>
<gene>
    <name evidence="3" type="ORF">CSUI_009538</name>
</gene>
<feature type="region of interest" description="Disordered" evidence="2">
    <location>
        <begin position="746"/>
        <end position="902"/>
    </location>
</feature>
<name>A0A2C6KGI4_9APIC</name>
<dbReference type="Gene3D" id="3.30.565.10">
    <property type="entry name" value="Histidine kinase-like ATPase, C-terminal domain"/>
    <property type="match status" value="1"/>
</dbReference>
<evidence type="ECO:0000256" key="2">
    <source>
        <dbReference type="SAM" id="MobiDB-lite"/>
    </source>
</evidence>
<dbReference type="InterPro" id="IPR036890">
    <property type="entry name" value="HATPase_C_sf"/>
</dbReference>
<feature type="compositionally biased region" description="Low complexity" evidence="2">
    <location>
        <begin position="890"/>
        <end position="902"/>
    </location>
</feature>
<feature type="region of interest" description="Disordered" evidence="2">
    <location>
        <begin position="153"/>
        <end position="174"/>
    </location>
</feature>
<dbReference type="SUPFAM" id="SSF55874">
    <property type="entry name" value="ATPase domain of HSP90 chaperone/DNA topoisomerase II/histidine kinase"/>
    <property type="match status" value="2"/>
</dbReference>
<dbReference type="GO" id="GO:0005524">
    <property type="term" value="F:ATP binding"/>
    <property type="evidence" value="ECO:0007669"/>
    <property type="project" value="UniProtKB-UniRule"/>
</dbReference>
<dbReference type="PANTHER" id="PTHR11947:SF3">
    <property type="entry name" value="[PYRUVATE DEHYDROGENASE (ACETYL-TRANSFERRING)] KINASE, MITOCHONDRIAL"/>
    <property type="match status" value="1"/>
</dbReference>
<dbReference type="EMBL" id="MIGC01005718">
    <property type="protein sequence ID" value="PHJ16647.1"/>
    <property type="molecule type" value="Genomic_DNA"/>
</dbReference>
<feature type="compositionally biased region" description="Low complexity" evidence="2">
    <location>
        <begin position="746"/>
        <end position="763"/>
    </location>
</feature>
<feature type="region of interest" description="Disordered" evidence="2">
    <location>
        <begin position="1158"/>
        <end position="1193"/>
    </location>
</feature>
<dbReference type="RefSeq" id="XP_067918373.1">
    <property type="nucleotide sequence ID" value="XM_068069653.1"/>
</dbReference>
<comment type="caution">
    <text evidence="3">The sequence shown here is derived from an EMBL/GenBank/DDBJ whole genome shotgun (WGS) entry which is preliminary data.</text>
</comment>
<feature type="region of interest" description="Disordered" evidence="2">
    <location>
        <begin position="1309"/>
        <end position="1356"/>
    </location>
</feature>
<proteinExistence type="inferred from homology"/>
<accession>A0A2C6KGI4</accession>
<comment type="subcellular location">
    <subcellularLocation>
        <location evidence="1">Mitochondrion matrix</location>
    </subcellularLocation>
</comment>
<dbReference type="OrthoDB" id="407390at2759"/>
<evidence type="ECO:0000313" key="3">
    <source>
        <dbReference type="EMBL" id="PHJ16647.1"/>
    </source>
</evidence>
<dbReference type="InterPro" id="IPR039028">
    <property type="entry name" value="BCKD/PDK"/>
</dbReference>
<keyword evidence="1 3" id="KW-0418">Kinase</keyword>
<feature type="compositionally biased region" description="Basic and acidic residues" evidence="2">
    <location>
        <begin position="828"/>
        <end position="845"/>
    </location>
</feature>
<organism evidence="3 4">
    <name type="scientific">Cystoisospora suis</name>
    <dbReference type="NCBI Taxonomy" id="483139"/>
    <lineage>
        <taxon>Eukaryota</taxon>
        <taxon>Sar</taxon>
        <taxon>Alveolata</taxon>
        <taxon>Apicomplexa</taxon>
        <taxon>Conoidasida</taxon>
        <taxon>Coccidia</taxon>
        <taxon>Eucoccidiorida</taxon>
        <taxon>Eimeriorina</taxon>
        <taxon>Sarcocystidae</taxon>
        <taxon>Cystoisospora</taxon>
    </lineage>
</organism>
<feature type="compositionally biased region" description="Basic and acidic residues" evidence="2">
    <location>
        <begin position="1309"/>
        <end position="1322"/>
    </location>
</feature>
<feature type="compositionally biased region" description="Basic and acidic residues" evidence="2">
    <location>
        <begin position="802"/>
        <end position="814"/>
    </location>
</feature>
<dbReference type="GO" id="GO:0010906">
    <property type="term" value="P:regulation of glucose metabolic process"/>
    <property type="evidence" value="ECO:0007669"/>
    <property type="project" value="TreeGrafter"/>
</dbReference>
<dbReference type="InterPro" id="IPR004358">
    <property type="entry name" value="Sig_transdc_His_kin-like_C"/>
</dbReference>
<keyword evidence="1" id="KW-0547">Nucleotide-binding</keyword>
<keyword evidence="1" id="KW-0067">ATP-binding</keyword>
<keyword evidence="1" id="KW-0808">Transferase</keyword>
<keyword evidence="1" id="KW-0496">Mitochondrion</keyword>